<name>A0A1B1B5I8_9ACTN</name>
<feature type="chain" id="PRO_5008519510" evidence="1">
    <location>
        <begin position="26"/>
        <end position="133"/>
    </location>
</feature>
<reference evidence="2 3" key="1">
    <citation type="submission" date="2016-06" db="EMBL/GenBank/DDBJ databases">
        <title>Complete genome sequence of Streptomyces griseochromogenes ATCC 14511, the Blasticidin S producer.</title>
        <authorList>
            <person name="Wu L."/>
        </authorList>
    </citation>
    <scope>NUCLEOTIDE SEQUENCE [LARGE SCALE GENOMIC DNA]</scope>
    <source>
        <strain evidence="2 3">ATCC 14511</strain>
    </source>
</reference>
<keyword evidence="1" id="KW-0732">Signal</keyword>
<dbReference type="KEGG" id="sgs:AVL59_34920"/>
<evidence type="ECO:0000256" key="1">
    <source>
        <dbReference type="SAM" id="SignalP"/>
    </source>
</evidence>
<proteinExistence type="predicted"/>
<dbReference type="AlphaFoldDB" id="A0A1B1B5I8"/>
<dbReference type="EMBL" id="CP016279">
    <property type="protein sequence ID" value="ANP54073.1"/>
    <property type="molecule type" value="Genomic_DNA"/>
</dbReference>
<organism evidence="2 3">
    <name type="scientific">Streptomyces griseochromogenes</name>
    <dbReference type="NCBI Taxonomy" id="68214"/>
    <lineage>
        <taxon>Bacteria</taxon>
        <taxon>Bacillati</taxon>
        <taxon>Actinomycetota</taxon>
        <taxon>Actinomycetes</taxon>
        <taxon>Kitasatosporales</taxon>
        <taxon>Streptomycetaceae</taxon>
        <taxon>Streptomyces</taxon>
    </lineage>
</organism>
<evidence type="ECO:0000313" key="3">
    <source>
        <dbReference type="Proteomes" id="UP000092659"/>
    </source>
</evidence>
<dbReference type="Proteomes" id="UP000092659">
    <property type="component" value="Chromosome"/>
</dbReference>
<sequence>MARAGITVAAALGLALTSGVATAHAAAKPNTVDYFSSGGKKRAMVVFEPRDSARDDERVDVQDLSRDGHYIWTEVYDVTARKLKGHCKTSGFTSCPFAIPEGHQVRINVYRLNSHDSDFMGEVHTSKGKLPTA</sequence>
<feature type="signal peptide" evidence="1">
    <location>
        <begin position="1"/>
        <end position="25"/>
    </location>
</feature>
<accession>A0A1B1B5I8</accession>
<gene>
    <name evidence="2" type="ORF">AVL59_34920</name>
</gene>
<protein>
    <submittedName>
        <fullName evidence="2">Uncharacterized protein</fullName>
    </submittedName>
</protein>
<evidence type="ECO:0000313" key="2">
    <source>
        <dbReference type="EMBL" id="ANP54073.1"/>
    </source>
</evidence>